<feature type="domain" description="Anticodon-binding" evidence="7">
    <location>
        <begin position="38"/>
        <end position="126"/>
    </location>
</feature>
<accession>B6WAG2</accession>
<proteinExistence type="predicted"/>
<keyword evidence="6" id="KW-0030">Aminoacyl-tRNA synthetase</keyword>
<dbReference type="InterPro" id="IPR004154">
    <property type="entry name" value="Anticodon-bd"/>
</dbReference>
<dbReference type="PANTHER" id="PTHR42753">
    <property type="entry name" value="MITOCHONDRIAL RIBOSOME PROTEIN L39/PROLYL-TRNA LIGASE FAMILY MEMBER"/>
    <property type="match status" value="1"/>
</dbReference>
<name>B6WAG2_9FIRM</name>
<dbReference type="Gene3D" id="3.40.50.800">
    <property type="entry name" value="Anticodon-binding domain"/>
    <property type="match status" value="1"/>
</dbReference>
<evidence type="ECO:0000256" key="3">
    <source>
        <dbReference type="ARBA" id="ARBA00022741"/>
    </source>
</evidence>
<dbReference type="GO" id="GO:0006433">
    <property type="term" value="P:prolyl-tRNA aminoacylation"/>
    <property type="evidence" value="ECO:0007669"/>
    <property type="project" value="TreeGrafter"/>
</dbReference>
<evidence type="ECO:0000256" key="4">
    <source>
        <dbReference type="ARBA" id="ARBA00022840"/>
    </source>
</evidence>
<keyword evidence="3" id="KW-0547">Nucleotide-binding</keyword>
<dbReference type="eggNOG" id="COG0442">
    <property type="taxonomic scope" value="Bacteria"/>
</dbReference>
<evidence type="ECO:0000256" key="6">
    <source>
        <dbReference type="ARBA" id="ARBA00023146"/>
    </source>
</evidence>
<dbReference type="STRING" id="561177.ANHYDRO_01678"/>
<dbReference type="InterPro" id="IPR036621">
    <property type="entry name" value="Anticodon-bd_dom_sf"/>
</dbReference>
<dbReference type="AlphaFoldDB" id="B6WAG2"/>
<dbReference type="PANTHER" id="PTHR42753:SF2">
    <property type="entry name" value="PROLINE--TRNA LIGASE"/>
    <property type="match status" value="1"/>
</dbReference>
<reference evidence="8 9" key="1">
    <citation type="submission" date="2008-09" db="EMBL/GenBank/DDBJ databases">
        <authorList>
            <person name="Fulton L."/>
            <person name="Clifton S."/>
            <person name="Fulton B."/>
            <person name="Xu J."/>
            <person name="Minx P."/>
            <person name="Pepin K.H."/>
            <person name="Johnson M."/>
            <person name="Thiruvilangam P."/>
            <person name="Bhonagiri V."/>
            <person name="Nash W.E."/>
            <person name="Mardis E.R."/>
            <person name="Wilson R.K."/>
        </authorList>
    </citation>
    <scope>NUCLEOTIDE SEQUENCE [LARGE SCALE GENOMIC DNA]</scope>
    <source>
        <strain evidence="8 9">DSM 7454</strain>
    </source>
</reference>
<evidence type="ECO:0000313" key="8">
    <source>
        <dbReference type="EMBL" id="EEB35494.1"/>
    </source>
</evidence>
<sequence>MGSYGIGITRSISAIIEQNYDDNGIIWPTKVAPFEAWITLVNKNKEDQKQLAEKIYESLLDQGIEVMLDDRKERAGVKFNDRDLVGCPYRITVGKDASDDIVEFSKRSDMENLKMSSDEAIEKIVKSIKEDLCK</sequence>
<protein>
    <submittedName>
        <fullName evidence="8">Anticodon binding domain protein</fullName>
    </submittedName>
</protein>
<dbReference type="Pfam" id="PF03129">
    <property type="entry name" value="HGTP_anticodon"/>
    <property type="match status" value="1"/>
</dbReference>
<reference evidence="8 9" key="2">
    <citation type="submission" date="2008-10" db="EMBL/GenBank/DDBJ databases">
        <title>Draft genome sequence of Anaerococcus hydrogenalis (DSM 7454).</title>
        <authorList>
            <person name="Sudarsanam P."/>
            <person name="Ley R."/>
            <person name="Guruge J."/>
            <person name="Turnbaugh P.J."/>
            <person name="Mahowald M."/>
            <person name="Liep D."/>
            <person name="Gordon J."/>
        </authorList>
    </citation>
    <scope>NUCLEOTIDE SEQUENCE [LARGE SCALE GENOMIC DNA]</scope>
    <source>
        <strain evidence="8 9">DSM 7454</strain>
    </source>
</reference>
<evidence type="ECO:0000256" key="1">
    <source>
        <dbReference type="ARBA" id="ARBA00022490"/>
    </source>
</evidence>
<dbReference type="GO" id="GO:0140096">
    <property type="term" value="F:catalytic activity, acting on a protein"/>
    <property type="evidence" value="ECO:0007669"/>
    <property type="project" value="UniProtKB-ARBA"/>
</dbReference>
<dbReference type="FunFam" id="3.40.50.800:FF:000011">
    <property type="entry name" value="Proline--tRNA ligase"/>
    <property type="match status" value="1"/>
</dbReference>
<organism evidence="8 9">
    <name type="scientific">Anaerococcus hydrogenalis DSM 7454</name>
    <dbReference type="NCBI Taxonomy" id="561177"/>
    <lineage>
        <taxon>Bacteria</taxon>
        <taxon>Bacillati</taxon>
        <taxon>Bacillota</taxon>
        <taxon>Tissierellia</taxon>
        <taxon>Tissierellales</taxon>
        <taxon>Peptoniphilaceae</taxon>
        <taxon>Anaerococcus</taxon>
    </lineage>
</organism>
<comment type="caution">
    <text evidence="8">The sequence shown here is derived from an EMBL/GenBank/DDBJ whole genome shotgun (WGS) entry which is preliminary data.</text>
</comment>
<evidence type="ECO:0000256" key="2">
    <source>
        <dbReference type="ARBA" id="ARBA00022598"/>
    </source>
</evidence>
<keyword evidence="1" id="KW-0963">Cytoplasm</keyword>
<evidence type="ECO:0000256" key="5">
    <source>
        <dbReference type="ARBA" id="ARBA00022917"/>
    </source>
</evidence>
<dbReference type="GO" id="GO:0016740">
    <property type="term" value="F:transferase activity"/>
    <property type="evidence" value="ECO:0007669"/>
    <property type="project" value="UniProtKB-ARBA"/>
</dbReference>
<dbReference type="InterPro" id="IPR045864">
    <property type="entry name" value="aa-tRNA-synth_II/BPL/LPL"/>
</dbReference>
<dbReference type="CDD" id="cd00861">
    <property type="entry name" value="ProRS_anticodon_short"/>
    <property type="match status" value="1"/>
</dbReference>
<dbReference type="EMBL" id="ABXA01000043">
    <property type="protein sequence ID" value="EEB35494.1"/>
    <property type="molecule type" value="Genomic_DNA"/>
</dbReference>
<keyword evidence="2" id="KW-0436">Ligase</keyword>
<dbReference type="GO" id="GO:0004827">
    <property type="term" value="F:proline-tRNA ligase activity"/>
    <property type="evidence" value="ECO:0007669"/>
    <property type="project" value="TreeGrafter"/>
</dbReference>
<dbReference type="Gene3D" id="3.30.930.10">
    <property type="entry name" value="Bira Bifunctional Protein, Domain 2"/>
    <property type="match status" value="1"/>
</dbReference>
<evidence type="ECO:0000313" key="9">
    <source>
        <dbReference type="Proteomes" id="UP000005451"/>
    </source>
</evidence>
<dbReference type="SUPFAM" id="SSF52954">
    <property type="entry name" value="Class II aaRS ABD-related"/>
    <property type="match status" value="1"/>
</dbReference>
<dbReference type="InterPro" id="IPR044140">
    <property type="entry name" value="ProRS_anticodon_short"/>
</dbReference>
<dbReference type="InterPro" id="IPR050062">
    <property type="entry name" value="Pro-tRNA_synthetase"/>
</dbReference>
<dbReference type="GO" id="GO:0005829">
    <property type="term" value="C:cytosol"/>
    <property type="evidence" value="ECO:0007669"/>
    <property type="project" value="TreeGrafter"/>
</dbReference>
<evidence type="ECO:0000259" key="7">
    <source>
        <dbReference type="Pfam" id="PF03129"/>
    </source>
</evidence>
<dbReference type="GO" id="GO:0005524">
    <property type="term" value="F:ATP binding"/>
    <property type="evidence" value="ECO:0007669"/>
    <property type="project" value="UniProtKB-KW"/>
</dbReference>
<keyword evidence="4" id="KW-0067">ATP-binding</keyword>
<gene>
    <name evidence="8" type="ORF">ANHYDRO_01678</name>
</gene>
<dbReference type="Proteomes" id="UP000005451">
    <property type="component" value="Unassembled WGS sequence"/>
</dbReference>
<keyword evidence="5" id="KW-0648">Protein biosynthesis</keyword>